<comment type="caution">
    <text evidence="3">The sequence shown here is derived from an EMBL/GenBank/DDBJ whole genome shotgun (WGS) entry which is preliminary data.</text>
</comment>
<proteinExistence type="predicted"/>
<evidence type="ECO:0000313" key="3">
    <source>
        <dbReference type="EMBL" id="MTD17206.1"/>
    </source>
</evidence>
<keyword evidence="2" id="KW-0472">Membrane</keyword>
<reference evidence="3 4" key="1">
    <citation type="submission" date="2019-11" db="EMBL/GenBank/DDBJ databases">
        <authorList>
            <person name="Jiang L.-Q."/>
        </authorList>
    </citation>
    <scope>NUCLEOTIDE SEQUENCE [LARGE SCALE GENOMIC DNA]</scope>
    <source>
        <strain evidence="3 4">YIM 132087</strain>
    </source>
</reference>
<sequence>MSTPATPSNNPTPSSPEPAPPTRGTDFTTQPAAAEPAPGPKEHAETSAITPPAGPRYDIQDVVSRERAEFGGMKFGAAFFGWLAATGLAVIAIAILSGAGVAFGLTDPDTLQPAQNNSGTARTVGLVGAIVLLVIVLISYYCGGYVAGRMARFNGGKQGVAVWMWALVTTLLAGLIGWIAGSKFNVFADLNLPRIPIDEGTVTAAGLIAIGAAVLVALAGAVLGGIAGTRYHRRIDRAGFAEST</sequence>
<keyword evidence="2" id="KW-1133">Transmembrane helix</keyword>
<dbReference type="Proteomes" id="UP000460221">
    <property type="component" value="Unassembled WGS sequence"/>
</dbReference>
<gene>
    <name evidence="3" type="ORF">GIS00_25070</name>
</gene>
<feature type="transmembrane region" description="Helical" evidence="2">
    <location>
        <begin position="75"/>
        <end position="103"/>
    </location>
</feature>
<organism evidence="3 4">
    <name type="scientific">Nakamurella alba</name>
    <dbReference type="NCBI Taxonomy" id="2665158"/>
    <lineage>
        <taxon>Bacteria</taxon>
        <taxon>Bacillati</taxon>
        <taxon>Actinomycetota</taxon>
        <taxon>Actinomycetes</taxon>
        <taxon>Nakamurellales</taxon>
        <taxon>Nakamurellaceae</taxon>
        <taxon>Nakamurella</taxon>
    </lineage>
</organism>
<feature type="region of interest" description="Disordered" evidence="1">
    <location>
        <begin position="1"/>
        <end position="57"/>
    </location>
</feature>
<name>A0A7K1FSS3_9ACTN</name>
<evidence type="ECO:0000256" key="2">
    <source>
        <dbReference type="SAM" id="Phobius"/>
    </source>
</evidence>
<feature type="compositionally biased region" description="Low complexity" evidence="1">
    <location>
        <begin position="1"/>
        <end position="12"/>
    </location>
</feature>
<protein>
    <submittedName>
        <fullName evidence="3">Uncharacterized protein</fullName>
    </submittedName>
</protein>
<dbReference type="RefSeq" id="WP_154771204.1">
    <property type="nucleotide sequence ID" value="NZ_WLYK01000016.1"/>
</dbReference>
<dbReference type="AlphaFoldDB" id="A0A7K1FSS3"/>
<dbReference type="EMBL" id="WLYK01000016">
    <property type="protein sequence ID" value="MTD17206.1"/>
    <property type="molecule type" value="Genomic_DNA"/>
</dbReference>
<feature type="transmembrane region" description="Helical" evidence="2">
    <location>
        <begin position="123"/>
        <end position="148"/>
    </location>
</feature>
<evidence type="ECO:0000313" key="4">
    <source>
        <dbReference type="Proteomes" id="UP000460221"/>
    </source>
</evidence>
<evidence type="ECO:0000256" key="1">
    <source>
        <dbReference type="SAM" id="MobiDB-lite"/>
    </source>
</evidence>
<feature type="transmembrane region" description="Helical" evidence="2">
    <location>
        <begin position="160"/>
        <end position="181"/>
    </location>
</feature>
<feature type="transmembrane region" description="Helical" evidence="2">
    <location>
        <begin position="201"/>
        <end position="227"/>
    </location>
</feature>
<keyword evidence="2" id="KW-0812">Transmembrane</keyword>
<accession>A0A7K1FSS3</accession>
<keyword evidence="4" id="KW-1185">Reference proteome</keyword>